<dbReference type="SUPFAM" id="SSF50978">
    <property type="entry name" value="WD40 repeat-like"/>
    <property type="match status" value="1"/>
</dbReference>
<dbReference type="InterPro" id="IPR027417">
    <property type="entry name" value="P-loop_NTPase"/>
</dbReference>
<dbReference type="VEuPathDB" id="FungiDB:BD410DRAFT_868813"/>
<dbReference type="AlphaFoldDB" id="A0A4Y7PZX1"/>
<dbReference type="InterPro" id="IPR015943">
    <property type="entry name" value="WD40/YVTN_repeat-like_dom_sf"/>
</dbReference>
<protein>
    <recommendedName>
        <fullName evidence="3">Nephrocystin 3-like N-terminal domain-containing protein</fullName>
    </recommendedName>
</protein>
<reference evidence="4 5" key="1">
    <citation type="submission" date="2018-06" db="EMBL/GenBank/DDBJ databases">
        <title>A transcriptomic atlas of mushroom development highlights an independent origin of complex multicellularity.</title>
        <authorList>
            <consortium name="DOE Joint Genome Institute"/>
            <person name="Krizsan K."/>
            <person name="Almasi E."/>
            <person name="Merenyi Z."/>
            <person name="Sahu N."/>
            <person name="Viragh M."/>
            <person name="Koszo T."/>
            <person name="Mondo S."/>
            <person name="Kiss B."/>
            <person name="Balint B."/>
            <person name="Kues U."/>
            <person name="Barry K."/>
            <person name="Hegedus J.C."/>
            <person name="Henrissat B."/>
            <person name="Johnson J."/>
            <person name="Lipzen A."/>
            <person name="Ohm R."/>
            <person name="Nagy I."/>
            <person name="Pangilinan J."/>
            <person name="Yan J."/>
            <person name="Xiong Y."/>
            <person name="Grigoriev I.V."/>
            <person name="Hibbett D.S."/>
            <person name="Nagy L.G."/>
        </authorList>
    </citation>
    <scope>NUCLEOTIDE SEQUENCE [LARGE SCALE GENOMIC DNA]</scope>
    <source>
        <strain evidence="4 5">SZMC22713</strain>
    </source>
</reference>
<name>A0A4Y7PZX1_9AGAM</name>
<evidence type="ECO:0000313" key="4">
    <source>
        <dbReference type="EMBL" id="TDL20944.1"/>
    </source>
</evidence>
<dbReference type="InterPro" id="IPR056884">
    <property type="entry name" value="NPHP3-like_N"/>
</dbReference>
<evidence type="ECO:0000259" key="3">
    <source>
        <dbReference type="Pfam" id="PF24883"/>
    </source>
</evidence>
<dbReference type="STRING" id="50990.A0A4Y7PZX1"/>
<evidence type="ECO:0000313" key="5">
    <source>
        <dbReference type="Proteomes" id="UP000294933"/>
    </source>
</evidence>
<keyword evidence="2" id="KW-0853">WD repeat</keyword>
<accession>A0A4Y7PZX1</accession>
<keyword evidence="5" id="KW-1185">Reference proteome</keyword>
<dbReference type="PANTHER" id="PTHR10039:SF14">
    <property type="entry name" value="NACHT DOMAIN-CONTAINING PROTEIN"/>
    <property type="match status" value="1"/>
</dbReference>
<gene>
    <name evidence="4" type="ORF">BD410DRAFT_868813</name>
</gene>
<dbReference type="PANTHER" id="PTHR10039">
    <property type="entry name" value="AMELOGENIN"/>
    <property type="match status" value="1"/>
</dbReference>
<feature type="domain" description="Nephrocystin 3-like N-terminal" evidence="3">
    <location>
        <begin position="2"/>
        <end position="142"/>
    </location>
</feature>
<organism evidence="4 5">
    <name type="scientific">Rickenella mellea</name>
    <dbReference type="NCBI Taxonomy" id="50990"/>
    <lineage>
        <taxon>Eukaryota</taxon>
        <taxon>Fungi</taxon>
        <taxon>Dikarya</taxon>
        <taxon>Basidiomycota</taxon>
        <taxon>Agaricomycotina</taxon>
        <taxon>Agaricomycetes</taxon>
        <taxon>Hymenochaetales</taxon>
        <taxon>Rickenellaceae</taxon>
        <taxon>Rickenella</taxon>
    </lineage>
</organism>
<evidence type="ECO:0000256" key="1">
    <source>
        <dbReference type="ARBA" id="ARBA00022737"/>
    </source>
</evidence>
<dbReference type="Proteomes" id="UP000294933">
    <property type="component" value="Unassembled WGS sequence"/>
</dbReference>
<dbReference type="Pfam" id="PF00400">
    <property type="entry name" value="WD40"/>
    <property type="match status" value="1"/>
</dbReference>
<dbReference type="PROSITE" id="PS50082">
    <property type="entry name" value="WD_REPEATS_2"/>
    <property type="match status" value="1"/>
</dbReference>
<dbReference type="SUPFAM" id="SSF52540">
    <property type="entry name" value="P-loop containing nucleoside triphosphate hydrolases"/>
    <property type="match status" value="1"/>
</dbReference>
<dbReference type="Pfam" id="PF24883">
    <property type="entry name" value="NPHP3_N"/>
    <property type="match status" value="1"/>
</dbReference>
<dbReference type="SMART" id="SM00320">
    <property type="entry name" value="WD40"/>
    <property type="match status" value="1"/>
</dbReference>
<sequence length="568" mass="63462">MNGMAGTGKTTIAYSFSQILHENSMLGASFFCSRLEVDSSSVHRIFPTIAYSLAQHFPSVYHALVQILEQDPDLGHKTLKQQMSSLIVAPVKTAFGNVIKKPVVIVMDALDECANQDAVAEMLLILSQYSSSLPLKFFITSRPEQKIRKGFGRLKTETISKFLLHDVEKDIVRADIEVYTRKMLLEIAEGRIGLQTLIDHAGNLFIYAATACKYIKDGGNIQERFETVTGISAGLTTGQTESLDALYSNILNTAYDKAKEVQEQKDINRVLCAVISAFSPPSINCMSTLLNMPPARICAALSSLHSVVHVVSSNNWSSPISTFHASFSDYLTNIQRSGKRYLNSSVSHQLLAFQCHALMQKHLHQNLCNQDSGHTKAGILEGLEYACVYWTSHVIQLKSEDNIDDQVLQLFFDRSLLPWLEYLSLLGKPDTALGSLQSLERWAAIYCPSILFVTNDALRFGKENYELLSDQEYCLEIYNSALVWLPTQSPIYKKYKLEKSIGCRITCGCRQIWSACEVVLDGHSSIVNSAMFSPDGQHVVSASRDNTVRIWNASQDNLRLCWRDIQAL</sequence>
<dbReference type="InterPro" id="IPR001680">
    <property type="entry name" value="WD40_rpt"/>
</dbReference>
<proteinExistence type="predicted"/>
<dbReference type="OrthoDB" id="3027122at2759"/>
<dbReference type="PROSITE" id="PS50294">
    <property type="entry name" value="WD_REPEATS_REGION"/>
    <property type="match status" value="1"/>
</dbReference>
<dbReference type="Gene3D" id="2.130.10.10">
    <property type="entry name" value="YVTN repeat-like/Quinoprotein amine dehydrogenase"/>
    <property type="match status" value="1"/>
</dbReference>
<dbReference type="EMBL" id="ML170184">
    <property type="protein sequence ID" value="TDL20944.1"/>
    <property type="molecule type" value="Genomic_DNA"/>
</dbReference>
<keyword evidence="1" id="KW-0677">Repeat</keyword>
<feature type="repeat" description="WD" evidence="2">
    <location>
        <begin position="520"/>
        <end position="552"/>
    </location>
</feature>
<dbReference type="Gene3D" id="3.40.50.300">
    <property type="entry name" value="P-loop containing nucleotide triphosphate hydrolases"/>
    <property type="match status" value="1"/>
</dbReference>
<dbReference type="InterPro" id="IPR036322">
    <property type="entry name" value="WD40_repeat_dom_sf"/>
</dbReference>
<evidence type="ECO:0000256" key="2">
    <source>
        <dbReference type="PROSITE-ProRule" id="PRU00221"/>
    </source>
</evidence>